<dbReference type="PROSITE" id="PS51900">
    <property type="entry name" value="CB"/>
    <property type="match status" value="1"/>
</dbReference>
<evidence type="ECO:0000256" key="6">
    <source>
        <dbReference type="PROSITE-ProRule" id="PRU01248"/>
    </source>
</evidence>
<dbReference type="STRING" id="588581.Cpap_4003"/>
<dbReference type="InterPro" id="IPR044068">
    <property type="entry name" value="CB"/>
</dbReference>
<dbReference type="InterPro" id="IPR013762">
    <property type="entry name" value="Integrase-like_cat_sf"/>
</dbReference>
<organism evidence="9 10">
    <name type="scientific">Ruminiclostridium papyrosolvens DSM 2782</name>
    <dbReference type="NCBI Taxonomy" id="588581"/>
    <lineage>
        <taxon>Bacteria</taxon>
        <taxon>Bacillati</taxon>
        <taxon>Bacillota</taxon>
        <taxon>Clostridia</taxon>
        <taxon>Eubacteriales</taxon>
        <taxon>Oscillospiraceae</taxon>
        <taxon>Ruminiclostridium</taxon>
    </lineage>
</organism>
<comment type="similarity">
    <text evidence="2">Belongs to the 'phage' integrase family.</text>
</comment>
<dbReference type="GO" id="GO:0006310">
    <property type="term" value="P:DNA recombination"/>
    <property type="evidence" value="ECO:0007669"/>
    <property type="project" value="UniProtKB-KW"/>
</dbReference>
<sequence>MNWITEYENHLKTAQKSPNTISSFVSDVHEFVEWFAITYGKKFDCQVLEQDAREFRGFLLNILRRKPATINRKMAALKSFNQFLVEKGLSKDIPIAGLLLADPSDREIKTLERTEQNKLKRAIYAKGNKRDIAIYELLYNIGVRVSELVSLSLEDVHLTERNGNINYSYVIIRQGKGSKYRECPLNAQARSALDEYLKIRVSSSDNIFIGQRGPLGREAVDKILKKYCADAGIDRISSHVIRHTFCTRLIQEGVPLPTVSRLAGHSSVETTTRFYVHTPRADKIAAVEKLL</sequence>
<dbReference type="GO" id="GO:0003677">
    <property type="term" value="F:DNA binding"/>
    <property type="evidence" value="ECO:0007669"/>
    <property type="project" value="UniProtKB-UniRule"/>
</dbReference>
<dbReference type="OrthoDB" id="184666at2"/>
<name>F1T7W9_9FIRM</name>
<dbReference type="PROSITE" id="PS51898">
    <property type="entry name" value="TYR_RECOMBINASE"/>
    <property type="match status" value="1"/>
</dbReference>
<dbReference type="eggNOG" id="COG4974">
    <property type="taxonomic scope" value="Bacteria"/>
</dbReference>
<evidence type="ECO:0000259" key="8">
    <source>
        <dbReference type="PROSITE" id="PS51900"/>
    </source>
</evidence>
<keyword evidence="4 6" id="KW-0238">DNA-binding</keyword>
<dbReference type="EMBL" id="ACXX02000001">
    <property type="protein sequence ID" value="EGD49567.1"/>
    <property type="molecule type" value="Genomic_DNA"/>
</dbReference>
<feature type="domain" description="Tyr recombinase" evidence="7">
    <location>
        <begin position="106"/>
        <end position="289"/>
    </location>
</feature>
<dbReference type="InterPro" id="IPR011010">
    <property type="entry name" value="DNA_brk_join_enz"/>
</dbReference>
<dbReference type="InterPro" id="IPR002104">
    <property type="entry name" value="Integrase_catalytic"/>
</dbReference>
<dbReference type="PANTHER" id="PTHR30349:SF81">
    <property type="entry name" value="TYROSINE RECOMBINASE XERC"/>
    <property type="match status" value="1"/>
</dbReference>
<feature type="domain" description="Core-binding (CB)" evidence="8">
    <location>
        <begin position="1"/>
        <end position="85"/>
    </location>
</feature>
<dbReference type="GO" id="GO:0015074">
    <property type="term" value="P:DNA integration"/>
    <property type="evidence" value="ECO:0007669"/>
    <property type="project" value="UniProtKB-KW"/>
</dbReference>
<keyword evidence="10" id="KW-1185">Reference proteome</keyword>
<evidence type="ECO:0000256" key="3">
    <source>
        <dbReference type="ARBA" id="ARBA00022908"/>
    </source>
</evidence>
<dbReference type="Pfam" id="PF02899">
    <property type="entry name" value="Phage_int_SAM_1"/>
    <property type="match status" value="1"/>
</dbReference>
<gene>
    <name evidence="9" type="ORF">Cpap_4003</name>
</gene>
<protein>
    <submittedName>
        <fullName evidence="9">Integrase family protein</fullName>
    </submittedName>
</protein>
<evidence type="ECO:0000256" key="2">
    <source>
        <dbReference type="ARBA" id="ARBA00008857"/>
    </source>
</evidence>
<dbReference type="InterPro" id="IPR004107">
    <property type="entry name" value="Integrase_SAM-like_N"/>
</dbReference>
<keyword evidence="3" id="KW-0229">DNA integration</keyword>
<dbReference type="Gene3D" id="1.10.443.10">
    <property type="entry name" value="Intergrase catalytic core"/>
    <property type="match status" value="1"/>
</dbReference>
<evidence type="ECO:0000259" key="7">
    <source>
        <dbReference type="PROSITE" id="PS51898"/>
    </source>
</evidence>
<dbReference type="InterPro" id="IPR050090">
    <property type="entry name" value="Tyrosine_recombinase_XerCD"/>
</dbReference>
<dbReference type="Proteomes" id="UP000003860">
    <property type="component" value="Unassembled WGS sequence"/>
</dbReference>
<comment type="function">
    <text evidence="1">Site-specific tyrosine recombinase, which acts by catalyzing the cutting and rejoining of the recombining DNA molecules.</text>
</comment>
<reference evidence="9" key="1">
    <citation type="submission" date="2009-07" db="EMBL/GenBank/DDBJ databases">
        <authorList>
            <consortium name="US DOE Joint Genome Institute (JGI-PGF)"/>
            <person name="Lucas S."/>
            <person name="Copeland A."/>
            <person name="Lapidus A."/>
            <person name="Glavina del Rio T."/>
            <person name="Tice H."/>
            <person name="Bruce D."/>
            <person name="Goodwin L."/>
            <person name="Pitluck S."/>
            <person name="Larimer F."/>
            <person name="Land M.L."/>
            <person name="Mouttaki H."/>
            <person name="He Z."/>
            <person name="Zhou J."/>
            <person name="Hemme C.L."/>
        </authorList>
    </citation>
    <scope>NUCLEOTIDE SEQUENCE</scope>
    <source>
        <strain evidence="9">DSM 2782</strain>
    </source>
</reference>
<dbReference type="AlphaFoldDB" id="F1T7W9"/>
<reference evidence="9" key="2">
    <citation type="submission" date="2011-01" db="EMBL/GenBank/DDBJ databases">
        <title>The Non-contiguous Finished genome of Clostridium papyrosolvens.</title>
        <authorList>
            <person name="Lucas S."/>
            <person name="Copeland A."/>
            <person name="Lapidus A."/>
            <person name="Cheng J.-F."/>
            <person name="Goodwin L."/>
            <person name="Pitluck S."/>
            <person name="Misra M."/>
            <person name="Chertkov O."/>
            <person name="Detter J.C."/>
            <person name="Han C."/>
            <person name="Tapia R."/>
            <person name="Land M."/>
            <person name="Hauser L."/>
            <person name="Kyrpides N."/>
            <person name="Ivanova N."/>
            <person name="Pagani I."/>
            <person name="Mouttaki H."/>
            <person name="He Z."/>
            <person name="Zhou J."/>
            <person name="Hemme C.L."/>
            <person name="Woyke T."/>
        </authorList>
    </citation>
    <scope>NUCLEOTIDE SEQUENCE [LARGE SCALE GENOMIC DNA]</scope>
    <source>
        <strain evidence="9">DSM 2782</strain>
    </source>
</reference>
<dbReference type="Gene3D" id="1.10.150.130">
    <property type="match status" value="1"/>
</dbReference>
<evidence type="ECO:0000256" key="1">
    <source>
        <dbReference type="ARBA" id="ARBA00003283"/>
    </source>
</evidence>
<comment type="caution">
    <text evidence="9">The sequence shown here is derived from an EMBL/GenBank/DDBJ whole genome shotgun (WGS) entry which is preliminary data.</text>
</comment>
<dbReference type="Pfam" id="PF00589">
    <property type="entry name" value="Phage_integrase"/>
    <property type="match status" value="1"/>
</dbReference>
<dbReference type="InterPro" id="IPR010998">
    <property type="entry name" value="Integrase_recombinase_N"/>
</dbReference>
<evidence type="ECO:0000313" key="10">
    <source>
        <dbReference type="Proteomes" id="UP000003860"/>
    </source>
</evidence>
<evidence type="ECO:0000256" key="4">
    <source>
        <dbReference type="ARBA" id="ARBA00023125"/>
    </source>
</evidence>
<evidence type="ECO:0000313" key="9">
    <source>
        <dbReference type="EMBL" id="EGD49567.1"/>
    </source>
</evidence>
<dbReference type="SUPFAM" id="SSF56349">
    <property type="entry name" value="DNA breaking-rejoining enzymes"/>
    <property type="match status" value="1"/>
</dbReference>
<proteinExistence type="inferred from homology"/>
<keyword evidence="5" id="KW-0233">DNA recombination</keyword>
<evidence type="ECO:0000256" key="5">
    <source>
        <dbReference type="ARBA" id="ARBA00023172"/>
    </source>
</evidence>
<accession>F1T7W9</accession>
<dbReference type="RefSeq" id="WP_004616379.1">
    <property type="nucleotide sequence ID" value="NZ_ACXX02000001.1"/>
</dbReference>
<dbReference type="PANTHER" id="PTHR30349">
    <property type="entry name" value="PHAGE INTEGRASE-RELATED"/>
    <property type="match status" value="1"/>
</dbReference>